<comment type="caution">
    <text evidence="1">The sequence shown here is derived from an EMBL/GenBank/DDBJ whole genome shotgun (WGS) entry which is preliminary data.</text>
</comment>
<reference evidence="1" key="1">
    <citation type="submission" date="2023-03" db="EMBL/GenBank/DDBJ databases">
        <title>Massive genome expansion in bonnet fungi (Mycena s.s.) driven by repeated elements and novel gene families across ecological guilds.</title>
        <authorList>
            <consortium name="Lawrence Berkeley National Laboratory"/>
            <person name="Harder C.B."/>
            <person name="Miyauchi S."/>
            <person name="Viragh M."/>
            <person name="Kuo A."/>
            <person name="Thoen E."/>
            <person name="Andreopoulos B."/>
            <person name="Lu D."/>
            <person name="Skrede I."/>
            <person name="Drula E."/>
            <person name="Henrissat B."/>
            <person name="Morin E."/>
            <person name="Kohler A."/>
            <person name="Barry K."/>
            <person name="LaButti K."/>
            <person name="Morin E."/>
            <person name="Salamov A."/>
            <person name="Lipzen A."/>
            <person name="Mereny Z."/>
            <person name="Hegedus B."/>
            <person name="Baldrian P."/>
            <person name="Stursova M."/>
            <person name="Weitz H."/>
            <person name="Taylor A."/>
            <person name="Grigoriev I.V."/>
            <person name="Nagy L.G."/>
            <person name="Martin F."/>
            <person name="Kauserud H."/>
        </authorList>
    </citation>
    <scope>NUCLEOTIDE SEQUENCE</scope>
    <source>
        <strain evidence="1">9284</strain>
    </source>
</reference>
<organism evidence="1 2">
    <name type="scientific">Roridomyces roridus</name>
    <dbReference type="NCBI Taxonomy" id="1738132"/>
    <lineage>
        <taxon>Eukaryota</taxon>
        <taxon>Fungi</taxon>
        <taxon>Dikarya</taxon>
        <taxon>Basidiomycota</taxon>
        <taxon>Agaricomycotina</taxon>
        <taxon>Agaricomycetes</taxon>
        <taxon>Agaricomycetidae</taxon>
        <taxon>Agaricales</taxon>
        <taxon>Marasmiineae</taxon>
        <taxon>Mycenaceae</taxon>
        <taxon>Roridomyces</taxon>
    </lineage>
</organism>
<proteinExistence type="predicted"/>
<dbReference type="AlphaFoldDB" id="A0AAD7B235"/>
<sequence>MPVRAVPQELVDLIVDNLEGQTDSLKSCSLAASPFVGQSQIHLFKKVEFLPPSRSGDNPCKKFHQSITSSPHLAALVQELRIVTYDAPVDPNAHNLPECWVAAEGTLLRILPLLQLKGISIVDNDMRVGLGRGPRLDWNRLDESLRSALATVLSSATLESVRLRDLIIRSPRELLSLFGASASLRSLSISRVQFSTLPAAGKHDTWPHSEIWRPRLTCLLVSDLVCGPFGRHFWHPQIDLSGVVTLRFACVRLGVIEWEWERRIPAFHDLENLALFHPRPEAFQAIVTPNLRSLHIYSAYGLDPDMMSIFRAVPLDSRLENITLDGAMISPFRVDSVELNDAIDTVLTCTRTLRMVQLRVTDGTHGDFLGWSELARRTFHSLERRDLLITTQATPDAFSEDWT</sequence>
<dbReference type="EMBL" id="JARKIF010000045">
    <property type="protein sequence ID" value="KAJ7608359.1"/>
    <property type="molecule type" value="Genomic_DNA"/>
</dbReference>
<protein>
    <submittedName>
        <fullName evidence="1">Uncharacterized protein</fullName>
    </submittedName>
</protein>
<gene>
    <name evidence="1" type="ORF">FB45DRAFT_946503</name>
</gene>
<keyword evidence="2" id="KW-1185">Reference proteome</keyword>
<evidence type="ECO:0000313" key="1">
    <source>
        <dbReference type="EMBL" id="KAJ7608359.1"/>
    </source>
</evidence>
<dbReference type="Proteomes" id="UP001221142">
    <property type="component" value="Unassembled WGS sequence"/>
</dbReference>
<accession>A0AAD7B235</accession>
<evidence type="ECO:0000313" key="2">
    <source>
        <dbReference type="Proteomes" id="UP001221142"/>
    </source>
</evidence>
<name>A0AAD7B235_9AGAR</name>